<feature type="compositionally biased region" description="Low complexity" evidence="6">
    <location>
        <begin position="385"/>
        <end position="395"/>
    </location>
</feature>
<accession>A0A543A3V6</accession>
<dbReference type="AlphaFoldDB" id="A0A543A3V6"/>
<dbReference type="InterPro" id="IPR050428">
    <property type="entry name" value="TCS_sensor_his_kinase"/>
</dbReference>
<evidence type="ECO:0000256" key="5">
    <source>
        <dbReference type="ARBA" id="ARBA00022777"/>
    </source>
</evidence>
<dbReference type="GO" id="GO:0004673">
    <property type="term" value="F:protein histidine kinase activity"/>
    <property type="evidence" value="ECO:0007669"/>
    <property type="project" value="UniProtKB-EC"/>
</dbReference>
<comment type="catalytic activity">
    <reaction evidence="1">
        <text>ATP + protein L-histidine = ADP + protein N-phospho-L-histidine.</text>
        <dbReference type="EC" id="2.7.13.3"/>
    </reaction>
</comment>
<evidence type="ECO:0000259" key="7">
    <source>
        <dbReference type="SMART" id="SM00387"/>
    </source>
</evidence>
<evidence type="ECO:0000256" key="3">
    <source>
        <dbReference type="ARBA" id="ARBA00022553"/>
    </source>
</evidence>
<dbReference type="PANTHER" id="PTHR45436:SF5">
    <property type="entry name" value="SENSOR HISTIDINE KINASE TRCS"/>
    <property type="match status" value="1"/>
</dbReference>
<evidence type="ECO:0000256" key="2">
    <source>
        <dbReference type="ARBA" id="ARBA00012438"/>
    </source>
</evidence>
<dbReference type="InterPro" id="IPR003594">
    <property type="entry name" value="HATPase_dom"/>
</dbReference>
<dbReference type="SMART" id="SM00387">
    <property type="entry name" value="HATPase_c"/>
    <property type="match status" value="1"/>
</dbReference>
<feature type="region of interest" description="Disordered" evidence="6">
    <location>
        <begin position="12"/>
        <end position="79"/>
    </location>
</feature>
<feature type="compositionally biased region" description="Polar residues" evidence="6">
    <location>
        <begin position="49"/>
        <end position="60"/>
    </location>
</feature>
<dbReference type="EC" id="2.7.13.3" evidence="2"/>
<dbReference type="SUPFAM" id="SSF55874">
    <property type="entry name" value="ATPase domain of HSP90 chaperone/DNA topoisomerase II/histidine kinase"/>
    <property type="match status" value="1"/>
</dbReference>
<dbReference type="GO" id="GO:0000160">
    <property type="term" value="P:phosphorelay signal transduction system"/>
    <property type="evidence" value="ECO:0007669"/>
    <property type="project" value="TreeGrafter"/>
</dbReference>
<organism evidence="8 9">
    <name type="scientific">Nocardioides albertanoniae</name>
    <dbReference type="NCBI Taxonomy" id="1175486"/>
    <lineage>
        <taxon>Bacteria</taxon>
        <taxon>Bacillati</taxon>
        <taxon>Actinomycetota</taxon>
        <taxon>Actinomycetes</taxon>
        <taxon>Propionibacteriales</taxon>
        <taxon>Nocardioidaceae</taxon>
        <taxon>Nocardioides</taxon>
    </lineage>
</organism>
<protein>
    <recommendedName>
        <fullName evidence="2">histidine kinase</fullName>
        <ecNumber evidence="2">2.7.13.3</ecNumber>
    </recommendedName>
</protein>
<evidence type="ECO:0000256" key="6">
    <source>
        <dbReference type="SAM" id="MobiDB-lite"/>
    </source>
</evidence>
<dbReference type="Pfam" id="PF02518">
    <property type="entry name" value="HATPase_c"/>
    <property type="match status" value="1"/>
</dbReference>
<keyword evidence="4" id="KW-0808">Transferase</keyword>
<gene>
    <name evidence="8" type="ORF">FB381_1019</name>
</gene>
<feature type="domain" description="Histidine kinase/HSP90-like ATPase" evidence="7">
    <location>
        <begin position="184"/>
        <end position="296"/>
    </location>
</feature>
<reference evidence="8 9" key="1">
    <citation type="submission" date="2019-06" db="EMBL/GenBank/DDBJ databases">
        <title>Sequencing the genomes of 1000 actinobacteria strains.</title>
        <authorList>
            <person name="Klenk H.-P."/>
        </authorList>
    </citation>
    <scope>NUCLEOTIDE SEQUENCE [LARGE SCALE GENOMIC DNA]</scope>
    <source>
        <strain evidence="8 9">DSM 25218</strain>
    </source>
</reference>
<evidence type="ECO:0000313" key="9">
    <source>
        <dbReference type="Proteomes" id="UP000320209"/>
    </source>
</evidence>
<keyword evidence="9" id="KW-1185">Reference proteome</keyword>
<dbReference type="GO" id="GO:0005886">
    <property type="term" value="C:plasma membrane"/>
    <property type="evidence" value="ECO:0007669"/>
    <property type="project" value="TreeGrafter"/>
</dbReference>
<proteinExistence type="predicted"/>
<dbReference type="Gene3D" id="3.30.565.10">
    <property type="entry name" value="Histidine kinase-like ATPase, C-terminal domain"/>
    <property type="match status" value="1"/>
</dbReference>
<keyword evidence="3" id="KW-0597">Phosphoprotein</keyword>
<dbReference type="InterPro" id="IPR036890">
    <property type="entry name" value="HATPase_C_sf"/>
</dbReference>
<name>A0A543A3V6_9ACTN</name>
<keyword evidence="5 8" id="KW-0418">Kinase</keyword>
<sequence length="518" mass="55243">MTRWSLRWLKRRAPQAETLSEQSDPGRARSFPPTVSQAPGYASVPPNAGQLNAGPTHQQLPPSVEPSSTPSVSPQEDDEAWPEIMEQFGLQMISLAEQMRISLDGLEADEDDPDRLRKLYEVDHAVTRMRRASRDLRTLAGRSEEEMGGTDTSLLDIIRIGLSSIERYNQVTIGRVSDLAVIGYAADDVACLVAALLDNATKYSPGKVTVNVHLADAGSVLFRIEDTGIGIPERSVGRLNALLAGPIVELVSKSGSHTGFPVVHRIARKYDIDVRLATRPAPGNGMIAMVTVPAQLLCELPVAPVERAEAPRQSASTGAGSISVLPAQRHRGPQQTSQEAPQQAPRPRPLQRPQPGLQGDPQTGSQRALPMRQPLPDSGQPLPDSSTGAATGAAPEPSPEPSRESHQSPASRPMRLPSAQLAPPPVQQPSPDISADTMKTPLPVPDEAGETDGTSAPAEPDGQVESGALPRREPVSLRDGGSLREPAEAPQTPEASPEDQSSARHSFADDLDAFSIGR</sequence>
<feature type="compositionally biased region" description="Low complexity" evidence="6">
    <location>
        <begin position="353"/>
        <end position="362"/>
    </location>
</feature>
<dbReference type="PANTHER" id="PTHR45436">
    <property type="entry name" value="SENSOR HISTIDINE KINASE YKOH"/>
    <property type="match status" value="1"/>
</dbReference>
<dbReference type="Proteomes" id="UP000320209">
    <property type="component" value="Unassembled WGS sequence"/>
</dbReference>
<evidence type="ECO:0000256" key="1">
    <source>
        <dbReference type="ARBA" id="ARBA00000085"/>
    </source>
</evidence>
<evidence type="ECO:0000256" key="4">
    <source>
        <dbReference type="ARBA" id="ARBA00022679"/>
    </source>
</evidence>
<comment type="caution">
    <text evidence="8">The sequence shown here is derived from an EMBL/GenBank/DDBJ whole genome shotgun (WGS) entry which is preliminary data.</text>
</comment>
<feature type="compositionally biased region" description="Low complexity" evidence="6">
    <location>
        <begin position="61"/>
        <end position="74"/>
    </location>
</feature>
<feature type="region of interest" description="Disordered" evidence="6">
    <location>
        <begin position="328"/>
        <end position="518"/>
    </location>
</feature>
<evidence type="ECO:0000313" key="8">
    <source>
        <dbReference type="EMBL" id="TQL67146.1"/>
    </source>
</evidence>
<dbReference type="OrthoDB" id="4652229at2"/>
<feature type="compositionally biased region" description="Basic and acidic residues" evidence="6">
    <location>
        <begin position="470"/>
        <end position="487"/>
    </location>
</feature>
<dbReference type="EMBL" id="VFOV01000001">
    <property type="protein sequence ID" value="TQL67146.1"/>
    <property type="molecule type" value="Genomic_DNA"/>
</dbReference>